<gene>
    <name evidence="7 9" type="primary">tadA</name>
    <name evidence="9" type="ORF">MR241_05685</name>
</gene>
<keyword evidence="4 7" id="KW-0378">Hydrolase</keyword>
<evidence type="ECO:0000256" key="4">
    <source>
        <dbReference type="ARBA" id="ARBA00022801"/>
    </source>
</evidence>
<feature type="binding site" evidence="7">
    <location>
        <position position="97"/>
    </location>
    <ligand>
        <name>Zn(2+)</name>
        <dbReference type="ChEBI" id="CHEBI:29105"/>
        <note>catalytic</note>
    </ligand>
</feature>
<proteinExistence type="inferred from homology"/>
<comment type="caution">
    <text evidence="9">The sequence shown here is derived from an EMBL/GenBank/DDBJ whole genome shotgun (WGS) entry which is preliminary data.</text>
</comment>
<dbReference type="GO" id="GO:0008270">
    <property type="term" value="F:zinc ion binding"/>
    <property type="evidence" value="ECO:0007669"/>
    <property type="project" value="UniProtKB-UniRule"/>
</dbReference>
<keyword evidence="5 7" id="KW-0862">Zinc</keyword>
<dbReference type="Proteomes" id="UP001139365">
    <property type="component" value="Unassembled WGS sequence"/>
</dbReference>
<feature type="binding site" evidence="7">
    <location>
        <position position="64"/>
    </location>
    <ligand>
        <name>Zn(2+)</name>
        <dbReference type="ChEBI" id="CHEBI:29105"/>
        <note>catalytic</note>
    </ligand>
</feature>
<evidence type="ECO:0000313" key="10">
    <source>
        <dbReference type="Proteomes" id="UP001139365"/>
    </source>
</evidence>
<protein>
    <recommendedName>
        <fullName evidence="7">tRNA-specific adenosine deaminase</fullName>
        <ecNumber evidence="7">3.5.4.33</ecNumber>
    </recommendedName>
</protein>
<dbReference type="InterPro" id="IPR016193">
    <property type="entry name" value="Cytidine_deaminase-like"/>
</dbReference>
<dbReference type="PANTHER" id="PTHR11079">
    <property type="entry name" value="CYTOSINE DEAMINASE FAMILY MEMBER"/>
    <property type="match status" value="1"/>
</dbReference>
<dbReference type="PROSITE" id="PS51747">
    <property type="entry name" value="CYT_DCMP_DEAMINASES_2"/>
    <property type="match status" value="1"/>
</dbReference>
<evidence type="ECO:0000256" key="7">
    <source>
        <dbReference type="HAMAP-Rule" id="MF_00972"/>
    </source>
</evidence>
<dbReference type="CDD" id="cd01285">
    <property type="entry name" value="nucleoside_deaminase"/>
    <property type="match status" value="1"/>
</dbReference>
<dbReference type="HAMAP" id="MF_00972">
    <property type="entry name" value="tRNA_aden_deaminase"/>
    <property type="match status" value="1"/>
</dbReference>
<comment type="similarity">
    <text evidence="7">Belongs to the cytidine and deoxycytidylate deaminase family.</text>
</comment>
<organism evidence="9 10">
    <name type="scientific">Candidatus Colimorpha enterica</name>
    <dbReference type="NCBI Taxonomy" id="3083063"/>
    <lineage>
        <taxon>Bacteria</taxon>
        <taxon>Pseudomonadati</taxon>
        <taxon>Bacteroidota</taxon>
        <taxon>Bacteroidia</taxon>
        <taxon>Bacteroidales</taxon>
        <taxon>Candidatus Colimorpha</taxon>
    </lineage>
</organism>
<feature type="active site" description="Proton donor" evidence="7">
    <location>
        <position position="66"/>
    </location>
</feature>
<feature type="domain" description="CMP/dCMP-type deaminase" evidence="8">
    <location>
        <begin position="13"/>
        <end position="123"/>
    </location>
</feature>
<comment type="function">
    <text evidence="7">Catalyzes the deamination of adenosine to inosine at the wobble position 34 of tRNA(Arg2).</text>
</comment>
<comment type="cofactor">
    <cofactor evidence="7">
        <name>Zn(2+)</name>
        <dbReference type="ChEBI" id="CHEBI:29105"/>
    </cofactor>
    <text evidence="7">Binds 1 zinc ion per subunit.</text>
</comment>
<dbReference type="EMBL" id="JALEMU010000091">
    <property type="protein sequence ID" value="MCI5755768.1"/>
    <property type="molecule type" value="Genomic_DNA"/>
</dbReference>
<dbReference type="GO" id="GO:0002100">
    <property type="term" value="P:tRNA wobble adenosine to inosine editing"/>
    <property type="evidence" value="ECO:0007669"/>
    <property type="project" value="UniProtKB-UniRule"/>
</dbReference>
<comment type="subunit">
    <text evidence="1 7">Homodimer.</text>
</comment>
<dbReference type="NCBIfam" id="NF008113">
    <property type="entry name" value="PRK10860.1"/>
    <property type="match status" value="1"/>
</dbReference>
<dbReference type="SUPFAM" id="SSF53927">
    <property type="entry name" value="Cytidine deaminase-like"/>
    <property type="match status" value="1"/>
</dbReference>
<keyword evidence="2 7" id="KW-0819">tRNA processing</keyword>
<keyword evidence="3 7" id="KW-0479">Metal-binding</keyword>
<reference evidence="9 10" key="1">
    <citation type="submission" date="2022-03" db="EMBL/GenBank/DDBJ databases">
        <title>Metagenome-assembled genomes from swine fecal metagenomes.</title>
        <authorList>
            <person name="Holman D.B."/>
            <person name="Kommadath A."/>
        </authorList>
    </citation>
    <scope>NUCLEOTIDE SEQUENCE [LARGE SCALE GENOMIC DNA]</scope>
    <source>
        <strain evidence="9">SUG147</strain>
    </source>
</reference>
<dbReference type="InterPro" id="IPR058535">
    <property type="entry name" value="MafB19-deam"/>
</dbReference>
<evidence type="ECO:0000313" key="9">
    <source>
        <dbReference type="EMBL" id="MCI5755768.1"/>
    </source>
</evidence>
<dbReference type="Gene3D" id="3.40.140.10">
    <property type="entry name" value="Cytidine Deaminase, domain 2"/>
    <property type="match status" value="1"/>
</dbReference>
<accession>A0AAE3FJN9</accession>
<evidence type="ECO:0000256" key="3">
    <source>
        <dbReference type="ARBA" id="ARBA00022723"/>
    </source>
</evidence>
<evidence type="ECO:0000259" key="8">
    <source>
        <dbReference type="PROSITE" id="PS51747"/>
    </source>
</evidence>
<dbReference type="AlphaFoldDB" id="A0AAE3FJN9"/>
<name>A0AAE3FJN9_9BACT</name>
<evidence type="ECO:0000256" key="1">
    <source>
        <dbReference type="ARBA" id="ARBA00011738"/>
    </source>
</evidence>
<sequence length="159" mass="16621">MSGKAVGSAVPSAADTGFMSLALAEARTAAELGEVPVGAVIVKDGAVIASAHNQREVLNDATAHAEILAVREACRVLGGWRLSGCTLYVTLEPCAMCAGAAVNSRLSRIVFGAYDFRFGSAGSIADIPSLPLNHRPSVIGGVMRDECEDLLRGFFEEKR</sequence>
<dbReference type="InterPro" id="IPR002125">
    <property type="entry name" value="CMP_dCMP_dom"/>
</dbReference>
<dbReference type="InterPro" id="IPR028883">
    <property type="entry name" value="tRNA_aden_deaminase"/>
</dbReference>
<dbReference type="Pfam" id="PF14437">
    <property type="entry name" value="MafB19-deam"/>
    <property type="match status" value="1"/>
</dbReference>
<dbReference type="FunFam" id="3.40.140.10:FF:000005">
    <property type="entry name" value="tRNA-specific adenosine deaminase"/>
    <property type="match status" value="1"/>
</dbReference>
<comment type="catalytic activity">
    <reaction evidence="6 7">
        <text>adenosine(34) in tRNA + H2O + H(+) = inosine(34) in tRNA + NH4(+)</text>
        <dbReference type="Rhea" id="RHEA:43168"/>
        <dbReference type="Rhea" id="RHEA-COMP:10373"/>
        <dbReference type="Rhea" id="RHEA-COMP:10374"/>
        <dbReference type="ChEBI" id="CHEBI:15377"/>
        <dbReference type="ChEBI" id="CHEBI:15378"/>
        <dbReference type="ChEBI" id="CHEBI:28938"/>
        <dbReference type="ChEBI" id="CHEBI:74411"/>
        <dbReference type="ChEBI" id="CHEBI:82852"/>
        <dbReference type="EC" id="3.5.4.33"/>
    </reaction>
</comment>
<evidence type="ECO:0000256" key="6">
    <source>
        <dbReference type="ARBA" id="ARBA00048045"/>
    </source>
</evidence>
<dbReference type="EC" id="3.5.4.33" evidence="7"/>
<evidence type="ECO:0000256" key="5">
    <source>
        <dbReference type="ARBA" id="ARBA00022833"/>
    </source>
</evidence>
<evidence type="ECO:0000256" key="2">
    <source>
        <dbReference type="ARBA" id="ARBA00022694"/>
    </source>
</evidence>
<feature type="binding site" evidence="7">
    <location>
        <position position="94"/>
    </location>
    <ligand>
        <name>Zn(2+)</name>
        <dbReference type="ChEBI" id="CHEBI:29105"/>
        <note>catalytic</note>
    </ligand>
</feature>
<dbReference type="GO" id="GO:0052717">
    <property type="term" value="F:tRNA-specific adenosine-34 deaminase activity"/>
    <property type="evidence" value="ECO:0007669"/>
    <property type="project" value="UniProtKB-UniRule"/>
</dbReference>
<dbReference type="PANTHER" id="PTHR11079:SF202">
    <property type="entry name" value="TRNA-SPECIFIC ADENOSINE DEAMINASE"/>
    <property type="match status" value="1"/>
</dbReference>